<dbReference type="STRING" id="30732.ENSOMEP00000003502"/>
<dbReference type="PANTHER" id="PTHR28634:SF1">
    <property type="entry name" value="ZINC FINGER B-BOX DOMAIN-CONTAINING PROTEIN 1"/>
    <property type="match status" value="1"/>
</dbReference>
<dbReference type="GeneTree" id="ENSGT00960000186767"/>
<proteinExistence type="predicted"/>
<dbReference type="AlphaFoldDB" id="A0A3B3BE74"/>
<dbReference type="PANTHER" id="PTHR28634">
    <property type="entry name" value="ZINC FINGER B-BOX DOMAIN-CONTAINING PROTEIN 1"/>
    <property type="match status" value="1"/>
</dbReference>
<accession>A0A3B3BE74</accession>
<dbReference type="Ensembl" id="ENSOMET00000010713.1">
    <property type="protein sequence ID" value="ENSOMEP00000003502.1"/>
    <property type="gene ID" value="ENSOMEG00000004428.1"/>
</dbReference>
<dbReference type="PaxDb" id="30732-ENSOMEP00000003502"/>
<dbReference type="OMA" id="ECTRICC"/>
<evidence type="ECO:0000256" key="1">
    <source>
        <dbReference type="SAM" id="MobiDB-lite"/>
    </source>
</evidence>
<dbReference type="InterPro" id="IPR037688">
    <property type="entry name" value="ZBBX"/>
</dbReference>
<organism evidence="2 3">
    <name type="scientific">Oryzias melastigma</name>
    <name type="common">Marine medaka</name>
    <dbReference type="NCBI Taxonomy" id="30732"/>
    <lineage>
        <taxon>Eukaryota</taxon>
        <taxon>Metazoa</taxon>
        <taxon>Chordata</taxon>
        <taxon>Craniata</taxon>
        <taxon>Vertebrata</taxon>
        <taxon>Euteleostomi</taxon>
        <taxon>Actinopterygii</taxon>
        <taxon>Neopterygii</taxon>
        <taxon>Teleostei</taxon>
        <taxon>Neoteleostei</taxon>
        <taxon>Acanthomorphata</taxon>
        <taxon>Ovalentaria</taxon>
        <taxon>Atherinomorphae</taxon>
        <taxon>Beloniformes</taxon>
        <taxon>Adrianichthyidae</taxon>
        <taxon>Oryziinae</taxon>
        <taxon>Oryzias</taxon>
    </lineage>
</organism>
<feature type="region of interest" description="Disordered" evidence="1">
    <location>
        <begin position="1"/>
        <end position="37"/>
    </location>
</feature>
<keyword evidence="3" id="KW-1185">Reference proteome</keyword>
<sequence length="247" mass="28454">MQKLQLTAATLDNESKEMEERLQQLKEHMSKEKEERGSLRLPLFYSTRPFSAPLQPPPPPSFRSVAQRTARRNRVKEAICGPCEVKTAGLCAECTRICCFGCFVNFHQKGALKLHNTTPAQVGSVTWINILNLVGGVQMVNDEEEKEMRGIETSCLLDGNFSEEESARYFQEALKQWRGERRNGKEQLMDTPTVRVQFTQNKLTYMDRLLLKKHRRCGPLFFRYFYPCIANPKNPNPCTQIIHESTH</sequence>
<evidence type="ECO:0000313" key="2">
    <source>
        <dbReference type="Ensembl" id="ENSOMEP00000003502.1"/>
    </source>
</evidence>
<name>A0A3B3BE74_ORYME</name>
<reference evidence="2" key="2">
    <citation type="submission" date="2025-09" db="UniProtKB">
        <authorList>
            <consortium name="Ensembl"/>
        </authorList>
    </citation>
    <scope>IDENTIFICATION</scope>
</reference>
<reference evidence="2" key="1">
    <citation type="submission" date="2025-08" db="UniProtKB">
        <authorList>
            <consortium name="Ensembl"/>
        </authorList>
    </citation>
    <scope>IDENTIFICATION</scope>
</reference>
<feature type="compositionally biased region" description="Polar residues" evidence="1">
    <location>
        <begin position="1"/>
        <end position="12"/>
    </location>
</feature>
<protein>
    <recommendedName>
        <fullName evidence="4">B box-type domain-containing protein</fullName>
    </recommendedName>
</protein>
<evidence type="ECO:0008006" key="4">
    <source>
        <dbReference type="Google" id="ProtNLM"/>
    </source>
</evidence>
<evidence type="ECO:0000313" key="3">
    <source>
        <dbReference type="Proteomes" id="UP000261560"/>
    </source>
</evidence>
<dbReference type="Proteomes" id="UP000261560">
    <property type="component" value="Unplaced"/>
</dbReference>
<feature type="compositionally biased region" description="Basic and acidic residues" evidence="1">
    <location>
        <begin position="13"/>
        <end position="37"/>
    </location>
</feature>